<dbReference type="InterPro" id="IPR000182">
    <property type="entry name" value="GNAT_dom"/>
</dbReference>
<dbReference type="InterPro" id="IPR016181">
    <property type="entry name" value="Acyl_CoA_acyltransferase"/>
</dbReference>
<keyword evidence="3" id="KW-1185">Reference proteome</keyword>
<dbReference type="SUPFAM" id="SSF55729">
    <property type="entry name" value="Acyl-CoA N-acyltransferases (Nat)"/>
    <property type="match status" value="1"/>
</dbReference>
<dbReference type="PATRIC" id="fig|1300222.3.peg.456"/>
<gene>
    <name evidence="2" type="ORF">I532_02190</name>
</gene>
<protein>
    <submittedName>
        <fullName evidence="2">Acetyltransferase</fullName>
    </submittedName>
</protein>
<reference evidence="2 3" key="1">
    <citation type="submission" date="2013-03" db="EMBL/GenBank/DDBJ databases">
        <title>Assembly of a new bacterial strain Brevibacillus borstelensis AK1.</title>
        <authorList>
            <person name="Rajan I."/>
            <person name="PoliReddy D."/>
            <person name="Sugumar T."/>
            <person name="Rathinam K."/>
            <person name="Alqarawi S."/>
            <person name="Khalil A.B."/>
            <person name="Sivakumar N."/>
        </authorList>
    </citation>
    <scope>NUCLEOTIDE SEQUENCE [LARGE SCALE GENOMIC DNA]</scope>
    <source>
        <strain evidence="2 3">AK1</strain>
    </source>
</reference>
<dbReference type="PROSITE" id="PS51186">
    <property type="entry name" value="GNAT"/>
    <property type="match status" value="1"/>
</dbReference>
<feature type="domain" description="N-acetyltransferase" evidence="1">
    <location>
        <begin position="7"/>
        <end position="168"/>
    </location>
</feature>
<comment type="caution">
    <text evidence="2">The sequence shown here is derived from an EMBL/GenBank/DDBJ whole genome shotgun (WGS) entry which is preliminary data.</text>
</comment>
<dbReference type="STRING" id="1300222.I532_02190"/>
<dbReference type="OrthoDB" id="9798081at2"/>
<keyword evidence="2" id="KW-0808">Transferase</keyword>
<dbReference type="RefSeq" id="WP_003386118.1">
    <property type="nucleotide sequence ID" value="NZ_APBN01000001.1"/>
</dbReference>
<dbReference type="GO" id="GO:0016747">
    <property type="term" value="F:acyltransferase activity, transferring groups other than amino-acyl groups"/>
    <property type="evidence" value="ECO:0007669"/>
    <property type="project" value="InterPro"/>
</dbReference>
<dbReference type="AlphaFoldDB" id="M8DL43"/>
<proteinExistence type="predicted"/>
<dbReference type="PANTHER" id="PTHR43792">
    <property type="entry name" value="GNAT FAMILY, PUTATIVE (AFU_ORTHOLOGUE AFUA_3G00765)-RELATED-RELATED"/>
    <property type="match status" value="1"/>
</dbReference>
<organism evidence="2 3">
    <name type="scientific">Brevibacillus borstelensis AK1</name>
    <dbReference type="NCBI Taxonomy" id="1300222"/>
    <lineage>
        <taxon>Bacteria</taxon>
        <taxon>Bacillati</taxon>
        <taxon>Bacillota</taxon>
        <taxon>Bacilli</taxon>
        <taxon>Bacillales</taxon>
        <taxon>Paenibacillaceae</taxon>
        <taxon>Brevibacillus</taxon>
    </lineage>
</organism>
<accession>M8DL43</accession>
<name>M8DL43_9BACL</name>
<evidence type="ECO:0000313" key="3">
    <source>
        <dbReference type="Proteomes" id="UP000012081"/>
    </source>
</evidence>
<dbReference type="Gene3D" id="3.40.630.30">
    <property type="match status" value="1"/>
</dbReference>
<dbReference type="InterPro" id="IPR051531">
    <property type="entry name" value="N-acetyltransferase"/>
</dbReference>
<dbReference type="EMBL" id="APBN01000001">
    <property type="protein sequence ID" value="EMT54378.1"/>
    <property type="molecule type" value="Genomic_DNA"/>
</dbReference>
<dbReference type="Pfam" id="PF13302">
    <property type="entry name" value="Acetyltransf_3"/>
    <property type="match status" value="1"/>
</dbReference>
<sequence>MLATERLVFRPYTAEDLDFLMSMTGDPEVMRYIGQGNVWTREQTAERLRMWMNRYEEEQGLGLMVVARKSDGELIGHAGLVPQLVDERKETEVGYWISRRHWGQGYASEAALALRNFGLSHLGKKRLISLIQFDNHSSVKVARKIGMNFEREIVFNGKSIALYSLTRQG</sequence>
<evidence type="ECO:0000313" key="2">
    <source>
        <dbReference type="EMBL" id="EMT54378.1"/>
    </source>
</evidence>
<dbReference type="PANTHER" id="PTHR43792:SF1">
    <property type="entry name" value="N-ACETYLTRANSFERASE DOMAIN-CONTAINING PROTEIN"/>
    <property type="match status" value="1"/>
</dbReference>
<dbReference type="Proteomes" id="UP000012081">
    <property type="component" value="Unassembled WGS sequence"/>
</dbReference>
<dbReference type="GeneID" id="89499260"/>
<evidence type="ECO:0000259" key="1">
    <source>
        <dbReference type="PROSITE" id="PS51186"/>
    </source>
</evidence>